<name>A0ABV0ST08_9TELE</name>
<reference evidence="1 2" key="1">
    <citation type="submission" date="2021-06" db="EMBL/GenBank/DDBJ databases">
        <authorList>
            <person name="Palmer J.M."/>
        </authorList>
    </citation>
    <scope>NUCLEOTIDE SEQUENCE [LARGE SCALE GENOMIC DNA]</scope>
    <source>
        <strain evidence="2">if_2019</strain>
        <tissue evidence="1">Muscle</tissue>
    </source>
</reference>
<protein>
    <submittedName>
        <fullName evidence="1">Uncharacterized protein</fullName>
    </submittedName>
</protein>
<evidence type="ECO:0000313" key="1">
    <source>
        <dbReference type="EMBL" id="MEQ2222823.1"/>
    </source>
</evidence>
<comment type="caution">
    <text evidence="1">The sequence shown here is derived from an EMBL/GenBank/DDBJ whole genome shotgun (WGS) entry which is preliminary data.</text>
</comment>
<dbReference type="Proteomes" id="UP001482620">
    <property type="component" value="Unassembled WGS sequence"/>
</dbReference>
<gene>
    <name evidence="1" type="ORF">ILYODFUR_030429</name>
</gene>
<dbReference type="EMBL" id="JAHRIQ010004509">
    <property type="protein sequence ID" value="MEQ2222823.1"/>
    <property type="molecule type" value="Genomic_DNA"/>
</dbReference>
<accession>A0ABV0ST08</accession>
<sequence>MSIETKVFTKCPKSGARLACADKNIVCSIIYPIPILSHLCHSLSSFSHVPLSLPSGSFNPFCTPLIHFLWPPPSHLSNGGIVLMDCPKQQRGRHYSHSTSLPLYSYPSDPSVSYRSGNMDIV</sequence>
<organism evidence="1 2">
    <name type="scientific">Ilyodon furcidens</name>
    <name type="common">goldbreast splitfin</name>
    <dbReference type="NCBI Taxonomy" id="33524"/>
    <lineage>
        <taxon>Eukaryota</taxon>
        <taxon>Metazoa</taxon>
        <taxon>Chordata</taxon>
        <taxon>Craniata</taxon>
        <taxon>Vertebrata</taxon>
        <taxon>Euteleostomi</taxon>
        <taxon>Actinopterygii</taxon>
        <taxon>Neopterygii</taxon>
        <taxon>Teleostei</taxon>
        <taxon>Neoteleostei</taxon>
        <taxon>Acanthomorphata</taxon>
        <taxon>Ovalentaria</taxon>
        <taxon>Atherinomorphae</taxon>
        <taxon>Cyprinodontiformes</taxon>
        <taxon>Goodeidae</taxon>
        <taxon>Ilyodon</taxon>
    </lineage>
</organism>
<evidence type="ECO:0000313" key="2">
    <source>
        <dbReference type="Proteomes" id="UP001482620"/>
    </source>
</evidence>
<proteinExistence type="predicted"/>
<keyword evidence="2" id="KW-1185">Reference proteome</keyword>